<keyword evidence="2" id="KW-1185">Reference proteome</keyword>
<protein>
    <recommendedName>
        <fullName evidence="3">DUF3168 domain-containing protein</fullName>
    </recommendedName>
</protein>
<evidence type="ECO:0008006" key="3">
    <source>
        <dbReference type="Google" id="ProtNLM"/>
    </source>
</evidence>
<sequence length="148" mass="15921">MHLRAQIRTALAALLQGLPSTGTRVYQSRSLPVDPAHLGGPCLLVWCGAEQIDQTLAGAPQLRRQVEVTARIVAKDTASLEDVLDQAIAEVEAAIAAQFTVGGLIPAGLRLDRIDTGIDQSLERPVGMAQLTWRGEYYTQRGNPHQSA</sequence>
<dbReference type="EMBL" id="CP106753">
    <property type="protein sequence ID" value="UXY13863.1"/>
    <property type="molecule type" value="Genomic_DNA"/>
</dbReference>
<accession>A0ABY6DI07</accession>
<evidence type="ECO:0000313" key="1">
    <source>
        <dbReference type="EMBL" id="UXY13863.1"/>
    </source>
</evidence>
<proteinExistence type="predicted"/>
<dbReference type="Proteomes" id="UP001061302">
    <property type="component" value="Chromosome"/>
</dbReference>
<dbReference type="Gene3D" id="3.30.70.1700">
    <property type="entry name" value="Phage minor tail protein U"/>
    <property type="match status" value="1"/>
</dbReference>
<organism evidence="1 2">
    <name type="scientific">Chitiniphilus purpureus</name>
    <dbReference type="NCBI Taxonomy" id="2981137"/>
    <lineage>
        <taxon>Bacteria</taxon>
        <taxon>Pseudomonadati</taxon>
        <taxon>Pseudomonadota</taxon>
        <taxon>Betaproteobacteria</taxon>
        <taxon>Neisseriales</taxon>
        <taxon>Chitinibacteraceae</taxon>
        <taxon>Chitiniphilus</taxon>
    </lineage>
</organism>
<evidence type="ECO:0000313" key="2">
    <source>
        <dbReference type="Proteomes" id="UP001061302"/>
    </source>
</evidence>
<dbReference type="InterPro" id="IPR038512">
    <property type="entry name" value="GpU-like_sf"/>
</dbReference>
<reference evidence="1" key="1">
    <citation type="submission" date="2022-10" db="EMBL/GenBank/DDBJ databases">
        <title>Chitiniphilus purpureus sp. nov., a novel chitin-degrading bacterium isolated from crawfish pond sediment.</title>
        <authorList>
            <person name="Li K."/>
        </authorList>
    </citation>
    <scope>NUCLEOTIDE SEQUENCE</scope>
    <source>
        <strain evidence="1">CD1</strain>
    </source>
</reference>
<gene>
    <name evidence="1" type="ORF">N8I74_11070</name>
</gene>
<dbReference type="RefSeq" id="WP_263123141.1">
    <property type="nucleotide sequence ID" value="NZ_CP106753.1"/>
</dbReference>
<name>A0ABY6DI07_9NEIS</name>